<dbReference type="STRING" id="1121449.SAMN02745704_01911"/>
<evidence type="ECO:0000313" key="3">
    <source>
        <dbReference type="Proteomes" id="UP000190027"/>
    </source>
</evidence>
<organism evidence="2 3">
    <name type="scientific">Paucidesulfovibrio gracilis DSM 16080</name>
    <dbReference type="NCBI Taxonomy" id="1121449"/>
    <lineage>
        <taxon>Bacteria</taxon>
        <taxon>Pseudomonadati</taxon>
        <taxon>Thermodesulfobacteriota</taxon>
        <taxon>Desulfovibrionia</taxon>
        <taxon>Desulfovibrionales</taxon>
        <taxon>Desulfovibrionaceae</taxon>
        <taxon>Paucidesulfovibrio</taxon>
    </lineage>
</organism>
<dbReference type="Proteomes" id="UP000190027">
    <property type="component" value="Unassembled WGS sequence"/>
</dbReference>
<protein>
    <submittedName>
        <fullName evidence="2">Uncharacterized protein</fullName>
    </submittedName>
</protein>
<keyword evidence="3" id="KW-1185">Reference proteome</keyword>
<dbReference type="AlphaFoldDB" id="A0A1T4X965"/>
<evidence type="ECO:0000256" key="1">
    <source>
        <dbReference type="SAM" id="MobiDB-lite"/>
    </source>
</evidence>
<feature type="region of interest" description="Disordered" evidence="1">
    <location>
        <begin position="99"/>
        <end position="129"/>
    </location>
</feature>
<feature type="compositionally biased region" description="Basic and acidic residues" evidence="1">
    <location>
        <begin position="113"/>
        <end position="129"/>
    </location>
</feature>
<gene>
    <name evidence="2" type="ORF">SAMN02745704_01911</name>
</gene>
<proteinExistence type="predicted"/>
<sequence>MRSSSFPSGAFRRNPVRSFVLALLLTLCTSGLWGCATGGSHPLLQHDPTEMTDAGVRRYLHDLDRAIVECDTPADTRPDIAVGAGTSTGGGSMFGISLSQPVGQRCDSGPLRQRREQTLRELRERGITP</sequence>
<evidence type="ECO:0000313" key="2">
    <source>
        <dbReference type="EMBL" id="SKA85648.1"/>
    </source>
</evidence>
<dbReference type="EMBL" id="FUYC01000008">
    <property type="protein sequence ID" value="SKA85648.1"/>
    <property type="molecule type" value="Genomic_DNA"/>
</dbReference>
<reference evidence="2 3" key="1">
    <citation type="submission" date="2017-02" db="EMBL/GenBank/DDBJ databases">
        <authorList>
            <person name="Peterson S.W."/>
        </authorList>
    </citation>
    <scope>NUCLEOTIDE SEQUENCE [LARGE SCALE GENOMIC DNA]</scope>
    <source>
        <strain evidence="2 3">DSM 16080</strain>
    </source>
</reference>
<accession>A0A1T4X965</accession>
<name>A0A1T4X965_9BACT</name>
<dbReference type="RefSeq" id="WP_078717470.1">
    <property type="nucleotide sequence ID" value="NZ_FUYC01000008.1"/>
</dbReference>